<feature type="non-terminal residue" evidence="12">
    <location>
        <position position="267"/>
    </location>
</feature>
<keyword evidence="5 10" id="KW-0378">Hydrolase</keyword>
<proteinExistence type="predicted"/>
<dbReference type="PROSITE" id="PS00134">
    <property type="entry name" value="TRYPSIN_HIS"/>
    <property type="match status" value="1"/>
</dbReference>
<dbReference type="GO" id="GO:0006508">
    <property type="term" value="P:proteolysis"/>
    <property type="evidence" value="ECO:0007669"/>
    <property type="project" value="UniProtKB-KW"/>
</dbReference>
<dbReference type="PANTHER" id="PTHR24250:SF65">
    <property type="entry name" value="CHYMOTRYPSINOGEN B"/>
    <property type="match status" value="1"/>
</dbReference>
<dbReference type="InterPro" id="IPR001314">
    <property type="entry name" value="Peptidase_S1A"/>
</dbReference>
<dbReference type="PRINTS" id="PR00722">
    <property type="entry name" value="CHYMOTRYPSIN"/>
</dbReference>
<dbReference type="EC" id="3.4.21.1" evidence="9"/>
<evidence type="ECO:0000256" key="3">
    <source>
        <dbReference type="ARBA" id="ARBA00022670"/>
    </source>
</evidence>
<dbReference type="Pfam" id="PF00089">
    <property type="entry name" value="Trypsin"/>
    <property type="match status" value="1"/>
</dbReference>
<evidence type="ECO:0000313" key="13">
    <source>
        <dbReference type="Proteomes" id="UP000736164"/>
    </source>
</evidence>
<dbReference type="InterPro" id="IPR043504">
    <property type="entry name" value="Peptidase_S1_PA_chymotrypsin"/>
</dbReference>
<dbReference type="InterPro" id="IPR001254">
    <property type="entry name" value="Trypsin_dom"/>
</dbReference>
<feature type="non-terminal residue" evidence="12">
    <location>
        <position position="1"/>
    </location>
</feature>
<evidence type="ECO:0000256" key="1">
    <source>
        <dbReference type="ARBA" id="ARBA00004239"/>
    </source>
</evidence>
<dbReference type="GO" id="GO:0005576">
    <property type="term" value="C:extracellular region"/>
    <property type="evidence" value="ECO:0007669"/>
    <property type="project" value="UniProtKB-SubCell"/>
</dbReference>
<evidence type="ECO:0000313" key="12">
    <source>
        <dbReference type="EMBL" id="MBN3321048.1"/>
    </source>
</evidence>
<dbReference type="GO" id="GO:0007586">
    <property type="term" value="P:digestion"/>
    <property type="evidence" value="ECO:0007669"/>
    <property type="project" value="UniProtKB-KW"/>
</dbReference>
<evidence type="ECO:0000256" key="4">
    <source>
        <dbReference type="ARBA" id="ARBA00022757"/>
    </source>
</evidence>
<evidence type="ECO:0000256" key="5">
    <source>
        <dbReference type="ARBA" id="ARBA00022801"/>
    </source>
</evidence>
<evidence type="ECO:0000256" key="7">
    <source>
        <dbReference type="ARBA" id="ARBA00023145"/>
    </source>
</evidence>
<keyword evidence="3 10" id="KW-0645">Protease</keyword>
<comment type="caution">
    <text evidence="12">The sequence shown here is derived from an EMBL/GenBank/DDBJ whole genome shotgun (WGS) entry which is preliminary data.</text>
</comment>
<dbReference type="AlphaFoldDB" id="A0A8J7TF74"/>
<dbReference type="CDD" id="cd00190">
    <property type="entry name" value="Tryp_SPc"/>
    <property type="match status" value="1"/>
</dbReference>
<evidence type="ECO:0000256" key="10">
    <source>
        <dbReference type="RuleBase" id="RU363034"/>
    </source>
</evidence>
<comment type="subcellular location">
    <subcellularLocation>
        <location evidence="1">Secreted</location>
        <location evidence="1">Extracellular space</location>
    </subcellularLocation>
</comment>
<keyword evidence="2" id="KW-0964">Secreted</keyword>
<dbReference type="FunFam" id="2.40.10.10:FF:000176">
    <property type="entry name" value="Chymotrypsinogen A"/>
    <property type="match status" value="1"/>
</dbReference>
<sequence length="267" mass="28391">FMLLLPCNVCALSARAPGCGTPAIPPVVSGYSRIVNGEEAIPGSWPWQVKYKWVFQDSTGFHFCGGSLISQDWVVTAAHCGVRTSHLVVLGEHDRASPAEDIQVIRVGQVFKNPKYNPFTINNDITLIRLATPARLGVRVSPVCVSEASDDFPGGMMCVTTGWGLTKHNAADTPALLQQASLPLLTNTQCKQYWGTKITDLMICAGADGASSCMGDSGGPLVCQKDGAWTLVGIVSWGSGTCSPSMPGVYARVSKLRSFIDQTLAAN</sequence>
<dbReference type="InterPro" id="IPR018114">
    <property type="entry name" value="TRYPSIN_HIS"/>
</dbReference>
<evidence type="ECO:0000256" key="9">
    <source>
        <dbReference type="ARBA" id="ARBA00044036"/>
    </source>
</evidence>
<keyword evidence="6 10" id="KW-0720">Serine protease</keyword>
<evidence type="ECO:0000256" key="2">
    <source>
        <dbReference type="ARBA" id="ARBA00022525"/>
    </source>
</evidence>
<dbReference type="GO" id="GO:0004252">
    <property type="term" value="F:serine-type endopeptidase activity"/>
    <property type="evidence" value="ECO:0007669"/>
    <property type="project" value="UniProtKB-EC"/>
</dbReference>
<keyword evidence="13" id="KW-1185">Reference proteome</keyword>
<feature type="domain" description="Peptidase S1" evidence="11">
    <location>
        <begin position="34"/>
        <end position="265"/>
    </location>
</feature>
<gene>
    <name evidence="12" type="primary">Ctra</name>
    <name evidence="12" type="ORF">GTO95_0009787</name>
</gene>
<dbReference type="PROSITE" id="PS00135">
    <property type="entry name" value="TRYPSIN_SER"/>
    <property type="match status" value="1"/>
</dbReference>
<dbReference type="FunFam" id="2.40.10.10:FF:000181">
    <property type="entry name" value="Chymotrypsinogen A"/>
    <property type="match status" value="1"/>
</dbReference>
<protein>
    <recommendedName>
        <fullName evidence="9">chymotrypsin</fullName>
        <ecNumber evidence="9">3.4.21.1</ecNumber>
    </recommendedName>
</protein>
<evidence type="ECO:0000256" key="6">
    <source>
        <dbReference type="ARBA" id="ARBA00022825"/>
    </source>
</evidence>
<organism evidence="12 13">
    <name type="scientific">Atractosteus spatula</name>
    <name type="common">Alligator gar</name>
    <name type="synonym">Lepisosteus spatula</name>
    <dbReference type="NCBI Taxonomy" id="7917"/>
    <lineage>
        <taxon>Eukaryota</taxon>
        <taxon>Metazoa</taxon>
        <taxon>Chordata</taxon>
        <taxon>Craniata</taxon>
        <taxon>Vertebrata</taxon>
        <taxon>Euteleostomi</taxon>
        <taxon>Actinopterygii</taxon>
        <taxon>Neopterygii</taxon>
        <taxon>Holostei</taxon>
        <taxon>Semionotiformes</taxon>
        <taxon>Lepisosteidae</taxon>
        <taxon>Atractosteus</taxon>
    </lineage>
</organism>
<evidence type="ECO:0000256" key="8">
    <source>
        <dbReference type="ARBA" id="ARBA00023157"/>
    </source>
</evidence>
<keyword evidence="4" id="KW-0222">Digestion</keyword>
<keyword evidence="7" id="KW-0865">Zymogen</keyword>
<dbReference type="EMBL" id="JAAWVO010053459">
    <property type="protein sequence ID" value="MBN3321048.1"/>
    <property type="molecule type" value="Genomic_DNA"/>
</dbReference>
<dbReference type="PANTHER" id="PTHR24250">
    <property type="entry name" value="CHYMOTRYPSIN-RELATED"/>
    <property type="match status" value="1"/>
</dbReference>
<evidence type="ECO:0000259" key="11">
    <source>
        <dbReference type="PROSITE" id="PS50240"/>
    </source>
</evidence>
<dbReference type="Proteomes" id="UP000736164">
    <property type="component" value="Unassembled WGS sequence"/>
</dbReference>
<dbReference type="SMART" id="SM00020">
    <property type="entry name" value="Tryp_SPc"/>
    <property type="match status" value="1"/>
</dbReference>
<name>A0A8J7TF74_ATRSP</name>
<dbReference type="InterPro" id="IPR009003">
    <property type="entry name" value="Peptidase_S1_PA"/>
</dbReference>
<keyword evidence="8" id="KW-1015">Disulfide bond</keyword>
<dbReference type="PROSITE" id="PS50240">
    <property type="entry name" value="TRYPSIN_DOM"/>
    <property type="match status" value="1"/>
</dbReference>
<accession>A0A8J7TF74</accession>
<dbReference type="SUPFAM" id="SSF50494">
    <property type="entry name" value="Trypsin-like serine proteases"/>
    <property type="match status" value="1"/>
</dbReference>
<dbReference type="InterPro" id="IPR033116">
    <property type="entry name" value="TRYPSIN_SER"/>
</dbReference>
<reference evidence="12" key="1">
    <citation type="journal article" date="2021" name="Cell">
        <title>Tracing the genetic footprints of vertebrate landing in non-teleost ray-finned fishes.</title>
        <authorList>
            <person name="Bi X."/>
            <person name="Wang K."/>
            <person name="Yang L."/>
            <person name="Pan H."/>
            <person name="Jiang H."/>
            <person name="Wei Q."/>
            <person name="Fang M."/>
            <person name="Yu H."/>
            <person name="Zhu C."/>
            <person name="Cai Y."/>
            <person name="He Y."/>
            <person name="Gan X."/>
            <person name="Zeng H."/>
            <person name="Yu D."/>
            <person name="Zhu Y."/>
            <person name="Jiang H."/>
            <person name="Qiu Q."/>
            <person name="Yang H."/>
            <person name="Zhang Y.E."/>
            <person name="Wang W."/>
            <person name="Zhu M."/>
            <person name="He S."/>
            <person name="Zhang G."/>
        </authorList>
    </citation>
    <scope>NUCLEOTIDE SEQUENCE</scope>
    <source>
        <strain evidence="12">Allg_001</strain>
    </source>
</reference>
<dbReference type="Gene3D" id="2.40.10.10">
    <property type="entry name" value="Trypsin-like serine proteases"/>
    <property type="match status" value="1"/>
</dbReference>